<reference evidence="6" key="1">
    <citation type="submission" date="2020-05" db="EMBL/GenBank/DDBJ databases">
        <authorList>
            <person name="Chiriac C."/>
            <person name="Salcher M."/>
            <person name="Ghai R."/>
            <person name="Kavagutti S V."/>
        </authorList>
    </citation>
    <scope>NUCLEOTIDE SEQUENCE</scope>
</reference>
<dbReference type="InterPro" id="IPR013766">
    <property type="entry name" value="Thioredoxin_domain"/>
</dbReference>
<organism evidence="6">
    <name type="scientific">freshwater metagenome</name>
    <dbReference type="NCBI Taxonomy" id="449393"/>
    <lineage>
        <taxon>unclassified sequences</taxon>
        <taxon>metagenomes</taxon>
        <taxon>ecological metagenomes</taxon>
    </lineage>
</organism>
<evidence type="ECO:0000256" key="4">
    <source>
        <dbReference type="ARBA" id="ARBA00023284"/>
    </source>
</evidence>
<comment type="subcellular location">
    <subcellularLocation>
        <location evidence="1">Cell envelope</location>
    </subcellularLocation>
</comment>
<dbReference type="SUPFAM" id="SSF52833">
    <property type="entry name" value="Thioredoxin-like"/>
    <property type="match status" value="1"/>
</dbReference>
<evidence type="ECO:0000256" key="1">
    <source>
        <dbReference type="ARBA" id="ARBA00004196"/>
    </source>
</evidence>
<dbReference type="PROSITE" id="PS51257">
    <property type="entry name" value="PROKAR_LIPOPROTEIN"/>
    <property type="match status" value="1"/>
</dbReference>
<dbReference type="AlphaFoldDB" id="A0A6J6EDD6"/>
<evidence type="ECO:0000313" key="6">
    <source>
        <dbReference type="EMBL" id="CAB4572313.1"/>
    </source>
</evidence>
<evidence type="ECO:0000256" key="2">
    <source>
        <dbReference type="ARBA" id="ARBA00022748"/>
    </source>
</evidence>
<dbReference type="CDD" id="cd02966">
    <property type="entry name" value="TlpA_like_family"/>
    <property type="match status" value="1"/>
</dbReference>
<keyword evidence="4" id="KW-0676">Redox-active center</keyword>
<dbReference type="InterPro" id="IPR000866">
    <property type="entry name" value="AhpC/TSA"/>
</dbReference>
<dbReference type="GO" id="GO:0017004">
    <property type="term" value="P:cytochrome complex assembly"/>
    <property type="evidence" value="ECO:0007669"/>
    <property type="project" value="UniProtKB-KW"/>
</dbReference>
<dbReference type="GO" id="GO:0016209">
    <property type="term" value="F:antioxidant activity"/>
    <property type="evidence" value="ECO:0007669"/>
    <property type="project" value="InterPro"/>
</dbReference>
<proteinExistence type="predicted"/>
<dbReference type="InterPro" id="IPR050553">
    <property type="entry name" value="Thioredoxin_ResA/DsbE_sf"/>
</dbReference>
<accession>A0A6J6EDD6</accession>
<dbReference type="PROSITE" id="PS51352">
    <property type="entry name" value="THIOREDOXIN_2"/>
    <property type="match status" value="1"/>
</dbReference>
<dbReference type="InterPro" id="IPR036249">
    <property type="entry name" value="Thioredoxin-like_sf"/>
</dbReference>
<dbReference type="GO" id="GO:0030313">
    <property type="term" value="C:cell envelope"/>
    <property type="evidence" value="ECO:0007669"/>
    <property type="project" value="UniProtKB-SubCell"/>
</dbReference>
<dbReference type="PANTHER" id="PTHR42852:SF6">
    <property type="entry name" value="THIOL:DISULFIDE INTERCHANGE PROTEIN DSBE"/>
    <property type="match status" value="1"/>
</dbReference>
<feature type="domain" description="Thioredoxin" evidence="5">
    <location>
        <begin position="37"/>
        <end position="190"/>
    </location>
</feature>
<dbReference type="EMBL" id="CAEZTU010000008">
    <property type="protein sequence ID" value="CAB4572313.1"/>
    <property type="molecule type" value="Genomic_DNA"/>
</dbReference>
<dbReference type="Gene3D" id="3.40.30.10">
    <property type="entry name" value="Glutaredoxin"/>
    <property type="match status" value="1"/>
</dbReference>
<keyword evidence="3" id="KW-1015">Disulfide bond</keyword>
<protein>
    <submittedName>
        <fullName evidence="6">Unannotated protein</fullName>
    </submittedName>
</protein>
<name>A0A6J6EDD6_9ZZZZ</name>
<dbReference type="PANTHER" id="PTHR42852">
    <property type="entry name" value="THIOL:DISULFIDE INTERCHANGE PROTEIN DSBE"/>
    <property type="match status" value="1"/>
</dbReference>
<keyword evidence="2" id="KW-0201">Cytochrome c-type biogenesis</keyword>
<dbReference type="GO" id="GO:0016491">
    <property type="term" value="F:oxidoreductase activity"/>
    <property type="evidence" value="ECO:0007669"/>
    <property type="project" value="InterPro"/>
</dbReference>
<gene>
    <name evidence="6" type="ORF">UFOPK1740_00320</name>
</gene>
<evidence type="ECO:0000256" key="3">
    <source>
        <dbReference type="ARBA" id="ARBA00023157"/>
    </source>
</evidence>
<sequence length="191" mass="20762">MKFTKIALLISSLTLVACSSSTTSQGTFIANEATNYLMPKCPSSDLTATKARNQIAPAVLECLGHDEFVNLAGLPSDRPIVISFWASWCTVCADDAISFNAAHKKLSGQVNFLGIAYQDEEKKSIAAAYKWQLPFPSVQDPRSLLREFYAINGLPVTLLVDKEGKVVERIAGPIGSPEDFTNRVSGKLISY</sequence>
<dbReference type="Pfam" id="PF00578">
    <property type="entry name" value="AhpC-TSA"/>
    <property type="match status" value="1"/>
</dbReference>
<evidence type="ECO:0000259" key="5">
    <source>
        <dbReference type="PROSITE" id="PS51352"/>
    </source>
</evidence>